<dbReference type="Pfam" id="PF09803">
    <property type="entry name" value="Pet100"/>
    <property type="match status" value="1"/>
</dbReference>
<keyword evidence="7" id="KW-0472">Membrane</keyword>
<gene>
    <name evidence="9" type="ORF">KPH14_006132</name>
</gene>
<evidence type="ECO:0000256" key="1">
    <source>
        <dbReference type="ARBA" id="ARBA00004167"/>
    </source>
</evidence>
<comment type="similarity">
    <text evidence="8">Belongs to the PET100 family.</text>
</comment>
<evidence type="ECO:0000313" key="9">
    <source>
        <dbReference type="EMBL" id="KAK2580377.1"/>
    </source>
</evidence>
<comment type="subcellular location">
    <subcellularLocation>
        <location evidence="1">Membrane</location>
        <topology evidence="1">Single-pass membrane protein</topology>
    </subcellularLocation>
    <subcellularLocation>
        <location evidence="2">Mitochondrion membrane</location>
    </subcellularLocation>
</comment>
<dbReference type="Proteomes" id="UP001258017">
    <property type="component" value="Unassembled WGS sequence"/>
</dbReference>
<accession>A0AAD9RIG8</accession>
<dbReference type="AlphaFoldDB" id="A0AAD9RIG8"/>
<evidence type="ECO:0000256" key="4">
    <source>
        <dbReference type="ARBA" id="ARBA00022946"/>
    </source>
</evidence>
<reference evidence="9" key="2">
    <citation type="journal article" date="2023" name="Commun. Biol.">
        <title>Intrasexual cuticular hydrocarbon dimorphism in a wasp sheds light on hydrocarbon biosynthesis genes in Hymenoptera.</title>
        <authorList>
            <person name="Moris V.C."/>
            <person name="Podsiadlowski L."/>
            <person name="Martin S."/>
            <person name="Oeyen J.P."/>
            <person name="Donath A."/>
            <person name="Petersen M."/>
            <person name="Wilbrandt J."/>
            <person name="Misof B."/>
            <person name="Liedtke D."/>
            <person name="Thamm M."/>
            <person name="Scheiner R."/>
            <person name="Schmitt T."/>
            <person name="Niehuis O."/>
        </authorList>
    </citation>
    <scope>NUCLEOTIDE SEQUENCE</scope>
    <source>
        <strain evidence="9">GBR_01_08_01A</strain>
    </source>
</reference>
<proteinExistence type="inferred from homology"/>
<comment type="caution">
    <text evidence="9">The sequence shown here is derived from an EMBL/GenBank/DDBJ whole genome shotgun (WGS) entry which is preliminary data.</text>
</comment>
<sequence length="82" mass="10076">MGGWKLEVFRMFIYMAFPVGMFHYFNQPENYESWVTEVREKYYPKEDKEGRELFLQSVEEYNRKIEKRKLEAMKHGVEKNAL</sequence>
<evidence type="ECO:0000256" key="8">
    <source>
        <dbReference type="ARBA" id="ARBA00038077"/>
    </source>
</evidence>
<evidence type="ECO:0000256" key="6">
    <source>
        <dbReference type="ARBA" id="ARBA00023128"/>
    </source>
</evidence>
<evidence type="ECO:0000256" key="3">
    <source>
        <dbReference type="ARBA" id="ARBA00022692"/>
    </source>
</evidence>
<dbReference type="PANTHER" id="PTHR33968">
    <property type="entry name" value="PROTEIN PET100 HOMOLOG, MITOCHONDRIAL"/>
    <property type="match status" value="1"/>
</dbReference>
<dbReference type="InterPro" id="IPR018625">
    <property type="entry name" value="Pet100"/>
</dbReference>
<protein>
    <recommendedName>
        <fullName evidence="11">Protein PET100 homolog, mitochondrial</fullName>
    </recommendedName>
</protein>
<keyword evidence="5" id="KW-1133">Transmembrane helix</keyword>
<dbReference type="GO" id="GO:0005743">
    <property type="term" value="C:mitochondrial inner membrane"/>
    <property type="evidence" value="ECO:0007669"/>
    <property type="project" value="TreeGrafter"/>
</dbReference>
<evidence type="ECO:0000313" key="10">
    <source>
        <dbReference type="Proteomes" id="UP001258017"/>
    </source>
</evidence>
<organism evidence="9 10">
    <name type="scientific">Odynerus spinipes</name>
    <dbReference type="NCBI Taxonomy" id="1348599"/>
    <lineage>
        <taxon>Eukaryota</taxon>
        <taxon>Metazoa</taxon>
        <taxon>Ecdysozoa</taxon>
        <taxon>Arthropoda</taxon>
        <taxon>Hexapoda</taxon>
        <taxon>Insecta</taxon>
        <taxon>Pterygota</taxon>
        <taxon>Neoptera</taxon>
        <taxon>Endopterygota</taxon>
        <taxon>Hymenoptera</taxon>
        <taxon>Apocrita</taxon>
        <taxon>Aculeata</taxon>
        <taxon>Vespoidea</taxon>
        <taxon>Vespidae</taxon>
        <taxon>Eumeninae</taxon>
        <taxon>Odynerus</taxon>
    </lineage>
</organism>
<keyword evidence="4" id="KW-0809">Transit peptide</keyword>
<dbReference type="GO" id="GO:0033617">
    <property type="term" value="P:mitochondrial respiratory chain complex IV assembly"/>
    <property type="evidence" value="ECO:0007669"/>
    <property type="project" value="InterPro"/>
</dbReference>
<dbReference type="EMBL" id="JAIFRP010000053">
    <property type="protein sequence ID" value="KAK2580377.1"/>
    <property type="molecule type" value="Genomic_DNA"/>
</dbReference>
<dbReference type="GO" id="GO:0051082">
    <property type="term" value="F:unfolded protein binding"/>
    <property type="evidence" value="ECO:0007669"/>
    <property type="project" value="TreeGrafter"/>
</dbReference>
<evidence type="ECO:0000256" key="7">
    <source>
        <dbReference type="ARBA" id="ARBA00023136"/>
    </source>
</evidence>
<keyword evidence="3" id="KW-0812">Transmembrane</keyword>
<evidence type="ECO:0000256" key="2">
    <source>
        <dbReference type="ARBA" id="ARBA00004325"/>
    </source>
</evidence>
<name>A0AAD9RIG8_9HYME</name>
<reference evidence="9" key="1">
    <citation type="submission" date="2021-08" db="EMBL/GenBank/DDBJ databases">
        <authorList>
            <person name="Misof B."/>
            <person name="Oliver O."/>
            <person name="Podsiadlowski L."/>
            <person name="Donath A."/>
            <person name="Peters R."/>
            <person name="Mayer C."/>
            <person name="Rust J."/>
            <person name="Gunkel S."/>
            <person name="Lesny P."/>
            <person name="Martin S."/>
            <person name="Oeyen J.P."/>
            <person name="Petersen M."/>
            <person name="Panagiotis P."/>
            <person name="Wilbrandt J."/>
            <person name="Tanja T."/>
        </authorList>
    </citation>
    <scope>NUCLEOTIDE SEQUENCE</scope>
    <source>
        <strain evidence="9">GBR_01_08_01A</strain>
        <tissue evidence="9">Thorax + abdomen</tissue>
    </source>
</reference>
<keyword evidence="10" id="KW-1185">Reference proteome</keyword>
<evidence type="ECO:0000256" key="5">
    <source>
        <dbReference type="ARBA" id="ARBA00022989"/>
    </source>
</evidence>
<keyword evidence="6" id="KW-0496">Mitochondrion</keyword>
<evidence type="ECO:0008006" key="11">
    <source>
        <dbReference type="Google" id="ProtNLM"/>
    </source>
</evidence>
<dbReference type="PANTHER" id="PTHR33968:SF1">
    <property type="entry name" value="PROTEIN PET100 HOMOLOG, MITOCHONDRIAL"/>
    <property type="match status" value="1"/>
</dbReference>